<evidence type="ECO:0000313" key="2">
    <source>
        <dbReference type="Proteomes" id="UP001162501"/>
    </source>
</evidence>
<organism evidence="1 2">
    <name type="scientific">Rangifer tarandus platyrhynchus</name>
    <name type="common">Svalbard reindeer</name>
    <dbReference type="NCBI Taxonomy" id="3082113"/>
    <lineage>
        <taxon>Eukaryota</taxon>
        <taxon>Metazoa</taxon>
        <taxon>Chordata</taxon>
        <taxon>Craniata</taxon>
        <taxon>Vertebrata</taxon>
        <taxon>Euteleostomi</taxon>
        <taxon>Mammalia</taxon>
        <taxon>Eutheria</taxon>
        <taxon>Laurasiatheria</taxon>
        <taxon>Artiodactyla</taxon>
        <taxon>Ruminantia</taxon>
        <taxon>Pecora</taxon>
        <taxon>Cervidae</taxon>
        <taxon>Odocoileinae</taxon>
        <taxon>Rangifer</taxon>
    </lineage>
</organism>
<proteinExistence type="predicted"/>
<reference evidence="1" key="2">
    <citation type="submission" date="2025-03" db="EMBL/GenBank/DDBJ databases">
        <authorList>
            <consortium name="ELIXIR-Norway"/>
            <consortium name="Elixir Norway"/>
        </authorList>
    </citation>
    <scope>NUCLEOTIDE SEQUENCE</scope>
</reference>
<dbReference type="Proteomes" id="UP001162501">
    <property type="component" value="Chromosome 9"/>
</dbReference>
<gene>
    <name evidence="1" type="ORF">MRATA1EN22A_LOCUS27634</name>
</gene>
<sequence length="88" mass="9850">METHLNRPLVLCCLTLKKYVNIRALPEVTFTIHGVPYSLQPTVCTLLHLSAGENLFRLGLIHHPPQNQPAAAVRQPRCLSEQLPPPHV</sequence>
<evidence type="ECO:0000313" key="1">
    <source>
        <dbReference type="EMBL" id="CAN0567403.1"/>
    </source>
</evidence>
<dbReference type="EMBL" id="OX596093">
    <property type="protein sequence ID" value="CAN0567403.1"/>
    <property type="molecule type" value="Genomic_DNA"/>
</dbReference>
<name>A0AC60A6V1_RANTA</name>
<reference evidence="1" key="1">
    <citation type="submission" date="2023-05" db="EMBL/GenBank/DDBJ databases">
        <authorList>
            <consortium name="ELIXIR-Norway"/>
        </authorList>
    </citation>
    <scope>NUCLEOTIDE SEQUENCE</scope>
</reference>
<accession>A0AC60A6V1</accession>
<protein>
    <submittedName>
        <fullName evidence="1">Uncharacterized protein</fullName>
    </submittedName>
</protein>